<dbReference type="GO" id="GO:0003700">
    <property type="term" value="F:DNA-binding transcription factor activity"/>
    <property type="evidence" value="ECO:0007669"/>
    <property type="project" value="TreeGrafter"/>
</dbReference>
<dbReference type="Pfam" id="PF00027">
    <property type="entry name" value="cNMP_binding"/>
    <property type="match status" value="1"/>
</dbReference>
<dbReference type="PROSITE" id="PS51063">
    <property type="entry name" value="HTH_CRP_2"/>
    <property type="match status" value="1"/>
</dbReference>
<comment type="caution">
    <text evidence="6">The sequence shown here is derived from an EMBL/GenBank/DDBJ whole genome shotgun (WGS) entry which is preliminary data.</text>
</comment>
<reference evidence="6 7" key="1">
    <citation type="submission" date="2014-09" db="EMBL/GenBank/DDBJ databases">
        <title>Draft Genome Sequence of Draconibacterium sp. JN14CK-3.</title>
        <authorList>
            <person name="Dong C."/>
            <person name="Lai Q."/>
            <person name="Shao Z."/>
        </authorList>
    </citation>
    <scope>NUCLEOTIDE SEQUENCE [LARGE SCALE GENOMIC DNA]</scope>
    <source>
        <strain evidence="6 7">JN14CK-3</strain>
    </source>
</reference>
<dbReference type="PANTHER" id="PTHR24567">
    <property type="entry name" value="CRP FAMILY TRANSCRIPTIONAL REGULATORY PROTEIN"/>
    <property type="match status" value="1"/>
</dbReference>
<keyword evidence="1" id="KW-0805">Transcription regulation</keyword>
<dbReference type="InterPro" id="IPR050397">
    <property type="entry name" value="Env_Response_Regulators"/>
</dbReference>
<dbReference type="InterPro" id="IPR014710">
    <property type="entry name" value="RmlC-like_jellyroll"/>
</dbReference>
<dbReference type="Gene3D" id="1.10.10.10">
    <property type="entry name" value="Winged helix-like DNA-binding domain superfamily/Winged helix DNA-binding domain"/>
    <property type="match status" value="1"/>
</dbReference>
<name>A0A0D8JBU3_9BACT</name>
<keyword evidence="7" id="KW-1185">Reference proteome</keyword>
<dbReference type="CDD" id="cd00038">
    <property type="entry name" value="CAP_ED"/>
    <property type="match status" value="1"/>
</dbReference>
<sequence>MPLNKLEKCVGCKCMSAPFKKLTNEELIQINRNRVEVNFKKGEIIAKQGALAAHIIYIKSGLVKVYREHANDELILSVENQGKLLGLQALYSKNIYPYSVKAYTDTSVCLHDISTIDSFIHNNAAFSASILHHLNDESLFSYNRMACLTLKQLHGRFADLLLCFSLRLFKRKKFSVPISKKDMAAITNMSQESLSRVIKEFVSEKIIELKGKEITILDFDRVRHLSQVG</sequence>
<dbReference type="InterPro" id="IPR018490">
    <property type="entry name" value="cNMP-bd_dom_sf"/>
</dbReference>
<evidence type="ECO:0000259" key="5">
    <source>
        <dbReference type="PROSITE" id="PS51063"/>
    </source>
</evidence>
<organism evidence="6 7">
    <name type="scientific">Draconibacterium sediminis</name>
    <dbReference type="NCBI Taxonomy" id="1544798"/>
    <lineage>
        <taxon>Bacteria</taxon>
        <taxon>Pseudomonadati</taxon>
        <taxon>Bacteroidota</taxon>
        <taxon>Bacteroidia</taxon>
        <taxon>Marinilabiliales</taxon>
        <taxon>Prolixibacteraceae</taxon>
        <taxon>Draconibacterium</taxon>
    </lineage>
</organism>
<gene>
    <name evidence="6" type="ORF">LH29_02930</name>
</gene>
<dbReference type="PROSITE" id="PS50042">
    <property type="entry name" value="CNMP_BINDING_3"/>
    <property type="match status" value="1"/>
</dbReference>
<dbReference type="OrthoDB" id="1116216at2"/>
<dbReference type="InterPro" id="IPR012318">
    <property type="entry name" value="HTH_CRP"/>
</dbReference>
<evidence type="ECO:0000259" key="4">
    <source>
        <dbReference type="PROSITE" id="PS50042"/>
    </source>
</evidence>
<keyword evidence="2" id="KW-0238">DNA-binding</keyword>
<evidence type="ECO:0000313" key="7">
    <source>
        <dbReference type="Proteomes" id="UP000032544"/>
    </source>
</evidence>
<keyword evidence="3" id="KW-0804">Transcription</keyword>
<dbReference type="InterPro" id="IPR036390">
    <property type="entry name" value="WH_DNA-bd_sf"/>
</dbReference>
<dbReference type="RefSeq" id="WP_045026016.1">
    <property type="nucleotide sequence ID" value="NZ_CAJXKZ010000006.1"/>
</dbReference>
<dbReference type="SUPFAM" id="SSF46785">
    <property type="entry name" value="Winged helix' DNA-binding domain"/>
    <property type="match status" value="1"/>
</dbReference>
<dbReference type="GO" id="GO:0005829">
    <property type="term" value="C:cytosol"/>
    <property type="evidence" value="ECO:0007669"/>
    <property type="project" value="TreeGrafter"/>
</dbReference>
<evidence type="ECO:0000256" key="2">
    <source>
        <dbReference type="ARBA" id="ARBA00023125"/>
    </source>
</evidence>
<proteinExistence type="predicted"/>
<dbReference type="SMART" id="SM00419">
    <property type="entry name" value="HTH_CRP"/>
    <property type="match status" value="1"/>
</dbReference>
<feature type="domain" description="HTH crp-type" evidence="5">
    <location>
        <begin position="151"/>
        <end position="220"/>
    </location>
</feature>
<evidence type="ECO:0000256" key="1">
    <source>
        <dbReference type="ARBA" id="ARBA00023015"/>
    </source>
</evidence>
<feature type="domain" description="Cyclic nucleotide-binding" evidence="4">
    <location>
        <begin position="18"/>
        <end position="137"/>
    </location>
</feature>
<evidence type="ECO:0000256" key="3">
    <source>
        <dbReference type="ARBA" id="ARBA00023163"/>
    </source>
</evidence>
<dbReference type="InterPro" id="IPR000595">
    <property type="entry name" value="cNMP-bd_dom"/>
</dbReference>
<dbReference type="SMART" id="SM00100">
    <property type="entry name" value="cNMP"/>
    <property type="match status" value="1"/>
</dbReference>
<evidence type="ECO:0008006" key="8">
    <source>
        <dbReference type="Google" id="ProtNLM"/>
    </source>
</evidence>
<dbReference type="Pfam" id="PF13545">
    <property type="entry name" value="HTH_Crp_2"/>
    <property type="match status" value="1"/>
</dbReference>
<evidence type="ECO:0000313" key="6">
    <source>
        <dbReference type="EMBL" id="KJF44460.1"/>
    </source>
</evidence>
<dbReference type="AlphaFoldDB" id="A0A0D8JBU3"/>
<accession>A0A0D8JBU3</accession>
<dbReference type="EMBL" id="JRHC01000001">
    <property type="protein sequence ID" value="KJF44460.1"/>
    <property type="molecule type" value="Genomic_DNA"/>
</dbReference>
<dbReference type="Gene3D" id="2.60.120.10">
    <property type="entry name" value="Jelly Rolls"/>
    <property type="match status" value="1"/>
</dbReference>
<protein>
    <recommendedName>
        <fullName evidence="8">Crp/Fnr family transcriptional regulator</fullName>
    </recommendedName>
</protein>
<dbReference type="GO" id="GO:0003677">
    <property type="term" value="F:DNA binding"/>
    <property type="evidence" value="ECO:0007669"/>
    <property type="project" value="UniProtKB-KW"/>
</dbReference>
<dbReference type="Proteomes" id="UP000032544">
    <property type="component" value="Unassembled WGS sequence"/>
</dbReference>
<dbReference type="SUPFAM" id="SSF51206">
    <property type="entry name" value="cAMP-binding domain-like"/>
    <property type="match status" value="1"/>
</dbReference>
<dbReference type="PANTHER" id="PTHR24567:SF74">
    <property type="entry name" value="HTH-TYPE TRANSCRIPTIONAL REGULATOR ARCR"/>
    <property type="match status" value="1"/>
</dbReference>
<dbReference type="InterPro" id="IPR036388">
    <property type="entry name" value="WH-like_DNA-bd_sf"/>
</dbReference>
<dbReference type="STRING" id="1544798.LH29_02930"/>